<protein>
    <submittedName>
        <fullName evidence="2">Uncharacterized protein</fullName>
    </submittedName>
</protein>
<name>A0AA36NBN8_9DINO</name>
<keyword evidence="1" id="KW-0472">Membrane</keyword>
<comment type="caution">
    <text evidence="2">The sequence shown here is derived from an EMBL/GenBank/DDBJ whole genome shotgun (WGS) entry which is preliminary data.</text>
</comment>
<dbReference type="AlphaFoldDB" id="A0AA36NBN8"/>
<keyword evidence="1" id="KW-1133">Transmembrane helix</keyword>
<feature type="transmembrane region" description="Helical" evidence="1">
    <location>
        <begin position="96"/>
        <end position="115"/>
    </location>
</feature>
<gene>
    <name evidence="2" type="ORF">EVOR1521_LOCUS24478</name>
</gene>
<organism evidence="2 3">
    <name type="scientific">Effrenium voratum</name>
    <dbReference type="NCBI Taxonomy" id="2562239"/>
    <lineage>
        <taxon>Eukaryota</taxon>
        <taxon>Sar</taxon>
        <taxon>Alveolata</taxon>
        <taxon>Dinophyceae</taxon>
        <taxon>Suessiales</taxon>
        <taxon>Symbiodiniaceae</taxon>
        <taxon>Effrenium</taxon>
    </lineage>
</organism>
<dbReference type="EMBL" id="CAUJNA010003408">
    <property type="protein sequence ID" value="CAJ1401302.1"/>
    <property type="molecule type" value="Genomic_DNA"/>
</dbReference>
<feature type="transmembrane region" description="Helical" evidence="1">
    <location>
        <begin position="70"/>
        <end position="89"/>
    </location>
</feature>
<reference evidence="2" key="1">
    <citation type="submission" date="2023-08" db="EMBL/GenBank/DDBJ databases">
        <authorList>
            <person name="Chen Y."/>
            <person name="Shah S."/>
            <person name="Dougan E. K."/>
            <person name="Thang M."/>
            <person name="Chan C."/>
        </authorList>
    </citation>
    <scope>NUCLEOTIDE SEQUENCE</scope>
</reference>
<feature type="transmembrane region" description="Helical" evidence="1">
    <location>
        <begin position="32"/>
        <end position="50"/>
    </location>
</feature>
<feature type="transmembrane region" description="Helical" evidence="1">
    <location>
        <begin position="135"/>
        <end position="157"/>
    </location>
</feature>
<feature type="transmembrane region" description="Helical" evidence="1">
    <location>
        <begin position="6"/>
        <end position="27"/>
    </location>
</feature>
<keyword evidence="3" id="KW-1185">Reference proteome</keyword>
<dbReference type="Proteomes" id="UP001178507">
    <property type="component" value="Unassembled WGS sequence"/>
</dbReference>
<evidence type="ECO:0000256" key="1">
    <source>
        <dbReference type="SAM" id="Phobius"/>
    </source>
</evidence>
<evidence type="ECO:0000313" key="2">
    <source>
        <dbReference type="EMBL" id="CAJ1401302.1"/>
    </source>
</evidence>
<keyword evidence="1" id="KW-0812">Transmembrane</keyword>
<accession>A0AA36NBN8</accession>
<sequence>MEVFTFWLRADLVAICLAVWAPTSVFLEDVRLWLLQLGLALAVCGSTYGLCDGLAGSKESELKTLDRNRMLRTIVNSAFFVWCLSLTGIGAGFQHLWVIGALLYGISFFLAPPFARKYPDMPWHFQSLNGWQEDFHVTVALADLAFIIMAYQVVLAAE</sequence>
<evidence type="ECO:0000313" key="3">
    <source>
        <dbReference type="Proteomes" id="UP001178507"/>
    </source>
</evidence>
<proteinExistence type="predicted"/>